<gene>
    <name evidence="9" type="ORF">RQP52_12240</name>
</gene>
<keyword evidence="2" id="KW-0813">Transport</keyword>
<dbReference type="Proteomes" id="UP001260980">
    <property type="component" value="Unassembled WGS sequence"/>
</dbReference>
<keyword evidence="6 7" id="KW-0472">Membrane</keyword>
<comment type="caution">
    <text evidence="9">The sequence shown here is derived from an EMBL/GenBank/DDBJ whole genome shotgun (WGS) entry which is preliminary data.</text>
</comment>
<dbReference type="PANTHER" id="PTHR43386">
    <property type="entry name" value="OLIGOPEPTIDE TRANSPORT SYSTEM PERMEASE PROTEIN APPC"/>
    <property type="match status" value="1"/>
</dbReference>
<evidence type="ECO:0000256" key="4">
    <source>
        <dbReference type="ARBA" id="ARBA00022692"/>
    </source>
</evidence>
<evidence type="ECO:0000259" key="8">
    <source>
        <dbReference type="PROSITE" id="PS50928"/>
    </source>
</evidence>
<organism evidence="9 10">
    <name type="scientific">Paenibacillus violae</name>
    <dbReference type="NCBI Taxonomy" id="3077234"/>
    <lineage>
        <taxon>Bacteria</taxon>
        <taxon>Bacillati</taxon>
        <taxon>Bacillota</taxon>
        <taxon>Bacilli</taxon>
        <taxon>Bacillales</taxon>
        <taxon>Paenibacillaceae</taxon>
        <taxon>Paenibacillus</taxon>
    </lineage>
</organism>
<dbReference type="InterPro" id="IPR000515">
    <property type="entry name" value="MetI-like"/>
</dbReference>
<keyword evidence="3" id="KW-1003">Cell membrane</keyword>
<dbReference type="InterPro" id="IPR050366">
    <property type="entry name" value="BP-dependent_transpt_permease"/>
</dbReference>
<dbReference type="RefSeq" id="WP_315951766.1">
    <property type="nucleotide sequence ID" value="NZ_JAWCUD010000003.1"/>
</dbReference>
<keyword evidence="4 7" id="KW-0812">Transmembrane</keyword>
<evidence type="ECO:0000313" key="9">
    <source>
        <dbReference type="EMBL" id="MDU0201866.1"/>
    </source>
</evidence>
<evidence type="ECO:0000256" key="5">
    <source>
        <dbReference type="ARBA" id="ARBA00022989"/>
    </source>
</evidence>
<dbReference type="PANTHER" id="PTHR43386:SF1">
    <property type="entry name" value="D,D-DIPEPTIDE TRANSPORT SYSTEM PERMEASE PROTEIN DDPC-RELATED"/>
    <property type="match status" value="1"/>
</dbReference>
<keyword evidence="5 7" id="KW-1133">Transmembrane helix</keyword>
<evidence type="ECO:0000256" key="7">
    <source>
        <dbReference type="SAM" id="Phobius"/>
    </source>
</evidence>
<evidence type="ECO:0000256" key="3">
    <source>
        <dbReference type="ARBA" id="ARBA00022475"/>
    </source>
</evidence>
<comment type="subcellular location">
    <subcellularLocation>
        <location evidence="1">Cell membrane</location>
        <topology evidence="1">Multi-pass membrane protein</topology>
    </subcellularLocation>
</comment>
<evidence type="ECO:0000313" key="10">
    <source>
        <dbReference type="Proteomes" id="UP001260980"/>
    </source>
</evidence>
<dbReference type="SUPFAM" id="SSF161098">
    <property type="entry name" value="MetI-like"/>
    <property type="match status" value="1"/>
</dbReference>
<sequence length="107" mass="11835">MLYHHLLPFIWPLVRTKFIIAFQTAVAMEASLSFLGVGNPSTVSLGKMLLDAFSRTQTFLNDAWQWMIVPPALVILFVTVALALIEEKAVTANCSGIELPGKERLFG</sequence>
<evidence type="ECO:0000256" key="2">
    <source>
        <dbReference type="ARBA" id="ARBA00022448"/>
    </source>
</evidence>
<evidence type="ECO:0000256" key="1">
    <source>
        <dbReference type="ARBA" id="ARBA00004651"/>
    </source>
</evidence>
<feature type="transmembrane region" description="Helical" evidence="7">
    <location>
        <begin position="63"/>
        <end position="85"/>
    </location>
</feature>
<dbReference type="EMBL" id="JAWCUD010000003">
    <property type="protein sequence ID" value="MDU0201866.1"/>
    <property type="molecule type" value="Genomic_DNA"/>
</dbReference>
<proteinExistence type="predicted"/>
<dbReference type="PROSITE" id="PS50928">
    <property type="entry name" value="ABC_TM1"/>
    <property type="match status" value="1"/>
</dbReference>
<protein>
    <recommendedName>
        <fullName evidence="8">ABC transmembrane type-1 domain-containing protein</fullName>
    </recommendedName>
</protein>
<reference evidence="9 10" key="1">
    <citation type="submission" date="2023-10" db="EMBL/GenBank/DDBJ databases">
        <title>Paenibacillus strain PFR10 Genome sequencing and assembly.</title>
        <authorList>
            <person name="Kim I."/>
        </authorList>
    </citation>
    <scope>NUCLEOTIDE SEQUENCE [LARGE SCALE GENOMIC DNA]</scope>
    <source>
        <strain evidence="9 10">PFR10</strain>
    </source>
</reference>
<feature type="domain" description="ABC transmembrane type-1" evidence="8">
    <location>
        <begin position="1"/>
        <end position="86"/>
    </location>
</feature>
<evidence type="ECO:0000256" key="6">
    <source>
        <dbReference type="ARBA" id="ARBA00023136"/>
    </source>
</evidence>
<name>A0ABU3RC88_9BACL</name>
<dbReference type="InterPro" id="IPR035906">
    <property type="entry name" value="MetI-like_sf"/>
</dbReference>
<accession>A0ABU3RC88</accession>
<keyword evidence="10" id="KW-1185">Reference proteome</keyword>